<evidence type="ECO:0000256" key="11">
    <source>
        <dbReference type="SAM" id="MobiDB-lite"/>
    </source>
</evidence>
<comment type="subcellular location">
    <subcellularLocation>
        <location evidence="1 10">Golgi apparatus membrane</location>
        <topology evidence="1 10">Single-pass type II membrane protein</topology>
    </subcellularLocation>
</comment>
<dbReference type="Pfam" id="PF01762">
    <property type="entry name" value="Galactosyl_T"/>
    <property type="match status" value="1"/>
</dbReference>
<keyword evidence="6" id="KW-0735">Signal-anchor</keyword>
<organism evidence="13 15">
    <name type="scientific">Meganyctiphanes norvegica</name>
    <name type="common">Northern krill</name>
    <name type="synonym">Thysanopoda norvegica</name>
    <dbReference type="NCBI Taxonomy" id="48144"/>
    <lineage>
        <taxon>Eukaryota</taxon>
        <taxon>Metazoa</taxon>
        <taxon>Ecdysozoa</taxon>
        <taxon>Arthropoda</taxon>
        <taxon>Crustacea</taxon>
        <taxon>Multicrustacea</taxon>
        <taxon>Malacostraca</taxon>
        <taxon>Eumalacostraca</taxon>
        <taxon>Eucarida</taxon>
        <taxon>Euphausiacea</taxon>
        <taxon>Euphausiidae</taxon>
        <taxon>Meganyctiphanes</taxon>
    </lineage>
</organism>
<dbReference type="PANTHER" id="PTHR11214">
    <property type="entry name" value="BETA-1,3-N-ACETYLGLUCOSAMINYLTRANSFERASE"/>
    <property type="match status" value="1"/>
</dbReference>
<keyword evidence="3 10" id="KW-0328">Glycosyltransferase</keyword>
<evidence type="ECO:0000313" key="13">
    <source>
        <dbReference type="EMBL" id="CAL4123323.1"/>
    </source>
</evidence>
<protein>
    <recommendedName>
        <fullName evidence="10">Hexosyltransferase</fullName>
        <ecNumber evidence="10">2.4.1.-</ecNumber>
    </recommendedName>
</protein>
<feature type="region of interest" description="Disordered" evidence="11">
    <location>
        <begin position="58"/>
        <end position="77"/>
    </location>
</feature>
<evidence type="ECO:0000256" key="8">
    <source>
        <dbReference type="ARBA" id="ARBA00023034"/>
    </source>
</evidence>
<dbReference type="Proteomes" id="UP001497623">
    <property type="component" value="Unassembled WGS sequence"/>
</dbReference>
<dbReference type="EMBL" id="CAXKWB010021633">
    <property type="protein sequence ID" value="CAL4123324.1"/>
    <property type="molecule type" value="Genomic_DNA"/>
</dbReference>
<feature type="chain" id="PRO_5044714375" description="Hexosyltransferase" evidence="12">
    <location>
        <begin position="38"/>
        <end position="437"/>
    </location>
</feature>
<evidence type="ECO:0000256" key="3">
    <source>
        <dbReference type="ARBA" id="ARBA00022676"/>
    </source>
</evidence>
<feature type="region of interest" description="Disordered" evidence="11">
    <location>
        <begin position="396"/>
        <end position="424"/>
    </location>
</feature>
<comment type="caution">
    <text evidence="13">The sequence shown here is derived from an EMBL/GenBank/DDBJ whole genome shotgun (WGS) entry which is preliminary data.</text>
</comment>
<keyword evidence="5" id="KW-0812">Transmembrane</keyword>
<evidence type="ECO:0000256" key="10">
    <source>
        <dbReference type="RuleBase" id="RU363063"/>
    </source>
</evidence>
<feature type="signal peptide" evidence="12">
    <location>
        <begin position="1"/>
        <end position="37"/>
    </location>
</feature>
<keyword evidence="15" id="KW-1185">Reference proteome</keyword>
<dbReference type="AlphaFoldDB" id="A0AAV2RIQ7"/>
<gene>
    <name evidence="13" type="ORF">MNOR_LOCUS23989</name>
    <name evidence="14" type="ORF">MNOR_LOCUS23990</name>
</gene>
<proteinExistence type="inferred from homology"/>
<keyword evidence="9" id="KW-0472">Membrane</keyword>
<keyword evidence="7" id="KW-1133">Transmembrane helix</keyword>
<evidence type="ECO:0000256" key="12">
    <source>
        <dbReference type="SAM" id="SignalP"/>
    </source>
</evidence>
<keyword evidence="12" id="KW-0732">Signal</keyword>
<dbReference type="GO" id="GO:0006493">
    <property type="term" value="P:protein O-linked glycosylation"/>
    <property type="evidence" value="ECO:0007669"/>
    <property type="project" value="TreeGrafter"/>
</dbReference>
<feature type="compositionally biased region" description="Acidic residues" evidence="11">
    <location>
        <begin position="396"/>
        <end position="410"/>
    </location>
</feature>
<evidence type="ECO:0000256" key="1">
    <source>
        <dbReference type="ARBA" id="ARBA00004323"/>
    </source>
</evidence>
<dbReference type="EMBL" id="CAXKWB010021633">
    <property type="protein sequence ID" value="CAL4123323.1"/>
    <property type="molecule type" value="Genomic_DNA"/>
</dbReference>
<evidence type="ECO:0000256" key="4">
    <source>
        <dbReference type="ARBA" id="ARBA00022679"/>
    </source>
</evidence>
<sequence>MRTNFQDMFIRHRRRIAWILSLVGVWVVHDMLTNCSCDDSYLYEDRIVYRKVLENKSNDKPTKKTTTTEEVESISYHTESSALPHLYVEHINPTTKVNDDVEKEKDADFPYQFLIDQPSSFCDIDLEVLNIIPLRPKDVDKRNNVRLMWGDPVVVHETKTKPIFIVGLAKTSNEQKSLEEENALHHDILQLNIIDSYQNLTLKTWGSLYWKHKQCKHVRWLLKSDSDVFVQPWGLRNRLEKTYEDFACLMMIDKPVCRVGTCRDKRWHIPWNMYSEEFYPPYCNGPAYAVAEKAILPLLNEASKDYINNPSLFPMEDAYFTGILAKKAKLQFKQLKTLYQLNHLKKQHGVEKKLSRYKKLFVVTSSKKGTLRYTHLDLWRSIMKLRETWKPEKIEDEDYEFEEDDEENVTEDTTRDKENVTEDTTPKFVNVLDKHVT</sequence>
<dbReference type="Gene3D" id="3.90.550.50">
    <property type="match status" value="1"/>
</dbReference>
<evidence type="ECO:0000256" key="5">
    <source>
        <dbReference type="ARBA" id="ARBA00022692"/>
    </source>
</evidence>
<reference evidence="13 15" key="1">
    <citation type="submission" date="2024-05" db="EMBL/GenBank/DDBJ databases">
        <authorList>
            <person name="Wallberg A."/>
        </authorList>
    </citation>
    <scope>NUCLEOTIDE SEQUENCE [LARGE SCALE GENOMIC DNA]</scope>
</reference>
<dbReference type="GO" id="GO:0000139">
    <property type="term" value="C:Golgi membrane"/>
    <property type="evidence" value="ECO:0007669"/>
    <property type="project" value="UniProtKB-SubCell"/>
</dbReference>
<evidence type="ECO:0000256" key="9">
    <source>
        <dbReference type="ARBA" id="ARBA00023136"/>
    </source>
</evidence>
<dbReference type="GO" id="GO:0016758">
    <property type="term" value="F:hexosyltransferase activity"/>
    <property type="evidence" value="ECO:0007669"/>
    <property type="project" value="InterPro"/>
</dbReference>
<dbReference type="InterPro" id="IPR002659">
    <property type="entry name" value="Glyco_trans_31"/>
</dbReference>
<dbReference type="EC" id="2.4.1.-" evidence="10"/>
<keyword evidence="8 10" id="KW-0333">Golgi apparatus</keyword>
<accession>A0AAV2RIQ7</accession>
<dbReference type="PANTHER" id="PTHR11214:SF3">
    <property type="entry name" value="BETA-1,3-GALACTOSYLTRANSFERASE 6"/>
    <property type="match status" value="1"/>
</dbReference>
<evidence type="ECO:0000313" key="14">
    <source>
        <dbReference type="EMBL" id="CAL4123324.1"/>
    </source>
</evidence>
<evidence type="ECO:0000256" key="6">
    <source>
        <dbReference type="ARBA" id="ARBA00022968"/>
    </source>
</evidence>
<comment type="similarity">
    <text evidence="2 10">Belongs to the glycosyltransferase 31 family.</text>
</comment>
<evidence type="ECO:0000256" key="2">
    <source>
        <dbReference type="ARBA" id="ARBA00008661"/>
    </source>
</evidence>
<evidence type="ECO:0000256" key="7">
    <source>
        <dbReference type="ARBA" id="ARBA00022989"/>
    </source>
</evidence>
<keyword evidence="4" id="KW-0808">Transferase</keyword>
<name>A0AAV2RIQ7_MEGNR</name>
<evidence type="ECO:0000313" key="15">
    <source>
        <dbReference type="Proteomes" id="UP001497623"/>
    </source>
</evidence>